<evidence type="ECO:0000256" key="11">
    <source>
        <dbReference type="ARBA" id="ARBA00070858"/>
    </source>
</evidence>
<dbReference type="EMBL" id="JANAVB010023000">
    <property type="protein sequence ID" value="KAJ6823305.1"/>
    <property type="molecule type" value="Genomic_DNA"/>
</dbReference>
<dbReference type="AlphaFoldDB" id="A0AAX6G4L0"/>
<dbReference type="Gene3D" id="3.30.60.90">
    <property type="match status" value="1"/>
</dbReference>
<feature type="domain" description="ZZ-type" evidence="13">
    <location>
        <begin position="704"/>
        <end position="763"/>
    </location>
</feature>
<evidence type="ECO:0000256" key="3">
    <source>
        <dbReference type="ARBA" id="ARBA00022473"/>
    </source>
</evidence>
<sequence length="979" mass="107123">MVVTNMFVKIYDLSLDNISPMHYFTLPDDLIVDATLVPSSMGKVFLLVLSESGSLYRLDVLMEGDISAKALTDIVQVQDWTVQPKGLSLYYSSTYRLLFLSYQDGTTLIGHLDATAMSFTAMSSVYEDDQDGKVKPAGLRHWRELLAGCGLFVCFSSLKSNTALSISIGPLELFAQNMRSSAGSTLPLVGIAAYKPLSKDKTHCLVLHDDGSLQIYLHIPMGDDVAADMSVYPTKKLGSSILSNKAYAGSNPEFPLDFFEKTTCITADVKLTCDALKSSDSESMKQRLASDDGFLESPSAAGFKIAVSNSNPDIVMVGLRVHVGNMSASHIPSEITIFQRVIKLDEAMRSWYDIPFTIAESLLADEEFTITVGRTFDGSTLPRIDSLEIYGRAKDEFGWKEKMDAILDMEAQVLGANSAAAGTGNKCRIMQTAPIHEQVIMDALRLLSRIYSLCRPQLLTEVEDANLMLNKLNCKNLLETIFQSDREPLLQSAACCVLQAVFPKKEIYYQVKDTMRLLGVVKSFPMLISRIGVGGAGAGWVIKEFTTQMHAVSRIALHRRSNMVSFLEIHGSGVVDGLMQVVWGILDLEKPDTQTINNIVIPSVELIYSYAECLALHGTEASGSSVSPAVALLKKLLFAPYEAVQTSSSLAISSRLLQVPFPKQTMLIADDVVENPANAHVPSDISASGGNAQAMNEEDTAASSVQYSCDGCSTVPILRCRWHCNICPDFDLCEACYEVLDSDRLPPPHSRDHPMCAIPIEIDAFGADGNGIHFSMDDLNDAGLVQVAADTSIQNSPSLHGLETNEPSEFSSSGIDQRIVSISASKRAVNSLLLRELVGELKGWMETTSGIRAIPVMQLFYRLSSAVGGPFMDSSKPENLDLEKFVKWLLEEINIGKPFLAKARSSFGETSILVFMFFTLMLRNWHQPGSDSTQAKSGLQADAQDKGLVKLLYHLLVFHPPIAKKRMSLLLSLLELAPP</sequence>
<dbReference type="GO" id="GO:0016020">
    <property type="term" value="C:membrane"/>
    <property type="evidence" value="ECO:0007669"/>
    <property type="project" value="UniProtKB-SubCell"/>
</dbReference>
<dbReference type="GO" id="GO:0009506">
    <property type="term" value="C:plasmodesma"/>
    <property type="evidence" value="ECO:0007669"/>
    <property type="project" value="TreeGrafter"/>
</dbReference>
<dbReference type="Proteomes" id="UP001140949">
    <property type="component" value="Unassembled WGS sequence"/>
</dbReference>
<dbReference type="SMART" id="SM00291">
    <property type="entry name" value="ZnF_ZZ"/>
    <property type="match status" value="1"/>
</dbReference>
<accession>A0AAX6G4L0</accession>
<reference evidence="14" key="2">
    <citation type="submission" date="2023-04" db="EMBL/GenBank/DDBJ databases">
        <authorList>
            <person name="Bruccoleri R.E."/>
            <person name="Oakeley E.J."/>
            <person name="Faust A.-M."/>
            <person name="Dessus-Babus S."/>
            <person name="Altorfer M."/>
            <person name="Burckhardt D."/>
            <person name="Oertli M."/>
            <person name="Naumann U."/>
            <person name="Petersen F."/>
            <person name="Wong J."/>
        </authorList>
    </citation>
    <scope>NUCLEOTIDE SEQUENCE</scope>
    <source>
        <strain evidence="14">GSM-AAB239-AS_SAM_17_03QT</strain>
        <tissue evidence="14">Leaf</tissue>
    </source>
</reference>
<dbReference type="InterPro" id="IPR045189">
    <property type="entry name" value="UBR4-like"/>
</dbReference>
<evidence type="ECO:0000256" key="2">
    <source>
        <dbReference type="ARBA" id="ARBA00009970"/>
    </source>
</evidence>
<dbReference type="PANTHER" id="PTHR21725:SF1">
    <property type="entry name" value="E3 UBIQUITIN-PROTEIN LIGASE UBR4"/>
    <property type="match status" value="1"/>
</dbReference>
<organism evidence="14 15">
    <name type="scientific">Iris pallida</name>
    <name type="common">Sweet iris</name>
    <dbReference type="NCBI Taxonomy" id="29817"/>
    <lineage>
        <taxon>Eukaryota</taxon>
        <taxon>Viridiplantae</taxon>
        <taxon>Streptophyta</taxon>
        <taxon>Embryophyta</taxon>
        <taxon>Tracheophyta</taxon>
        <taxon>Spermatophyta</taxon>
        <taxon>Magnoliopsida</taxon>
        <taxon>Liliopsida</taxon>
        <taxon>Asparagales</taxon>
        <taxon>Iridaceae</taxon>
        <taxon>Iridoideae</taxon>
        <taxon>Irideae</taxon>
        <taxon>Iris</taxon>
    </lineage>
</organism>
<evidence type="ECO:0000256" key="7">
    <source>
        <dbReference type="ARBA" id="ARBA00022833"/>
    </source>
</evidence>
<evidence type="ECO:0000256" key="12">
    <source>
        <dbReference type="PROSITE-ProRule" id="PRU00228"/>
    </source>
</evidence>
<dbReference type="GO" id="GO:0009926">
    <property type="term" value="P:auxin polar transport"/>
    <property type="evidence" value="ECO:0007669"/>
    <property type="project" value="TreeGrafter"/>
</dbReference>
<evidence type="ECO:0000256" key="9">
    <source>
        <dbReference type="ARBA" id="ARBA00023136"/>
    </source>
</evidence>
<evidence type="ECO:0000256" key="1">
    <source>
        <dbReference type="ARBA" id="ARBA00004141"/>
    </source>
</evidence>
<dbReference type="PROSITE" id="PS50135">
    <property type="entry name" value="ZF_ZZ_2"/>
    <property type="match status" value="1"/>
</dbReference>
<comment type="similarity">
    <text evidence="2">Belongs to the UBR4 family.</text>
</comment>
<dbReference type="PROSITE" id="PS01357">
    <property type="entry name" value="ZF_ZZ_1"/>
    <property type="match status" value="1"/>
</dbReference>
<dbReference type="GO" id="GO:0009734">
    <property type="term" value="P:auxin-activated signaling pathway"/>
    <property type="evidence" value="ECO:0007669"/>
    <property type="project" value="UniProtKB-KW"/>
</dbReference>
<evidence type="ECO:0000256" key="10">
    <source>
        <dbReference type="ARBA" id="ARBA00023294"/>
    </source>
</evidence>
<protein>
    <recommendedName>
        <fullName evidence="11">Auxin transport protein BIG</fullName>
    </recommendedName>
</protein>
<dbReference type="FunFam" id="3.30.60.90:FF:000010">
    <property type="entry name" value="auxin transport protein BIG"/>
    <property type="match status" value="1"/>
</dbReference>
<keyword evidence="15" id="KW-1185">Reference proteome</keyword>
<dbReference type="CDD" id="cd02249">
    <property type="entry name" value="ZZ"/>
    <property type="match status" value="1"/>
</dbReference>
<evidence type="ECO:0000256" key="6">
    <source>
        <dbReference type="ARBA" id="ARBA00022771"/>
    </source>
</evidence>
<name>A0AAX6G4L0_IRIPA</name>
<evidence type="ECO:0000256" key="5">
    <source>
        <dbReference type="ARBA" id="ARBA00022723"/>
    </source>
</evidence>
<dbReference type="GO" id="GO:0008270">
    <property type="term" value="F:zinc ion binding"/>
    <property type="evidence" value="ECO:0007669"/>
    <property type="project" value="UniProtKB-KW"/>
</dbReference>
<keyword evidence="4" id="KW-0812">Transmembrane</keyword>
<keyword evidence="8" id="KW-1133">Transmembrane helix</keyword>
<keyword evidence="3" id="KW-0217">Developmental protein</keyword>
<evidence type="ECO:0000313" key="15">
    <source>
        <dbReference type="Proteomes" id="UP001140949"/>
    </source>
</evidence>
<dbReference type="SUPFAM" id="SSF57850">
    <property type="entry name" value="RING/U-box"/>
    <property type="match status" value="1"/>
</dbReference>
<reference evidence="14" key="1">
    <citation type="journal article" date="2023" name="GigaByte">
        <title>Genome assembly of the bearded iris, Iris pallida Lam.</title>
        <authorList>
            <person name="Bruccoleri R.E."/>
            <person name="Oakeley E.J."/>
            <person name="Faust A.M.E."/>
            <person name="Altorfer M."/>
            <person name="Dessus-Babus S."/>
            <person name="Burckhardt D."/>
            <person name="Oertli M."/>
            <person name="Naumann U."/>
            <person name="Petersen F."/>
            <person name="Wong J."/>
        </authorList>
    </citation>
    <scope>NUCLEOTIDE SEQUENCE</scope>
    <source>
        <strain evidence="14">GSM-AAB239-AS_SAM_17_03QT</strain>
    </source>
</reference>
<evidence type="ECO:0000313" key="14">
    <source>
        <dbReference type="EMBL" id="KAJ6823305.1"/>
    </source>
</evidence>
<keyword evidence="7" id="KW-0862">Zinc</keyword>
<evidence type="ECO:0000256" key="8">
    <source>
        <dbReference type="ARBA" id="ARBA00022989"/>
    </source>
</evidence>
<gene>
    <name evidence="14" type="ORF">M6B38_383825</name>
</gene>
<comment type="caution">
    <text evidence="14">The sequence shown here is derived from an EMBL/GenBank/DDBJ whole genome shotgun (WGS) entry which is preliminary data.</text>
</comment>
<dbReference type="GO" id="GO:0005829">
    <property type="term" value="C:cytosol"/>
    <property type="evidence" value="ECO:0007669"/>
    <property type="project" value="TreeGrafter"/>
</dbReference>
<keyword evidence="6 12" id="KW-0863">Zinc-finger</keyword>
<dbReference type="InterPro" id="IPR000433">
    <property type="entry name" value="Znf_ZZ"/>
</dbReference>
<proteinExistence type="inferred from homology"/>
<dbReference type="Pfam" id="PF00569">
    <property type="entry name" value="ZZ"/>
    <property type="match status" value="1"/>
</dbReference>
<keyword evidence="5" id="KW-0479">Metal-binding</keyword>
<evidence type="ECO:0000256" key="4">
    <source>
        <dbReference type="ARBA" id="ARBA00022692"/>
    </source>
</evidence>
<comment type="subcellular location">
    <subcellularLocation>
        <location evidence="1">Membrane</location>
        <topology evidence="1">Multi-pass membrane protein</topology>
    </subcellularLocation>
</comment>
<evidence type="ECO:0000259" key="13">
    <source>
        <dbReference type="PROSITE" id="PS50135"/>
    </source>
</evidence>
<dbReference type="PANTHER" id="PTHR21725">
    <property type="entry name" value="E3 UBIQUITIN-PROTEIN LIGASE UBR4"/>
    <property type="match status" value="1"/>
</dbReference>
<keyword evidence="10" id="KW-0927">Auxin signaling pathway</keyword>
<dbReference type="InterPro" id="IPR043145">
    <property type="entry name" value="Znf_ZZ_sf"/>
</dbReference>
<keyword evidence="9" id="KW-0472">Membrane</keyword>